<comment type="caution">
    <text evidence="2">The sequence shown here is derived from an EMBL/GenBank/DDBJ whole genome shotgun (WGS) entry which is preliminary data.</text>
</comment>
<dbReference type="Proteomes" id="UP000005845">
    <property type="component" value="Unassembled WGS sequence"/>
</dbReference>
<keyword evidence="3" id="KW-1185">Reference proteome</keyword>
<organism evidence="2 3">
    <name type="scientific">Gordonia sputi NBRC 100414</name>
    <dbReference type="NCBI Taxonomy" id="1089453"/>
    <lineage>
        <taxon>Bacteria</taxon>
        <taxon>Bacillati</taxon>
        <taxon>Actinomycetota</taxon>
        <taxon>Actinomycetes</taxon>
        <taxon>Mycobacteriales</taxon>
        <taxon>Gordoniaceae</taxon>
        <taxon>Gordonia</taxon>
    </lineage>
</organism>
<sequence length="61" mass="6524">MTHRARQHIALALLVLAVCVAAVTPAIDHDAISDGASVTRHAGHLAGVWATEYAEWFSAHH</sequence>
<protein>
    <submittedName>
        <fullName evidence="2">Uncharacterized protein</fullName>
    </submittedName>
</protein>
<dbReference type="AlphaFoldDB" id="H5U6I8"/>
<accession>H5U6I8</accession>
<reference evidence="2 3" key="1">
    <citation type="submission" date="2012-02" db="EMBL/GenBank/DDBJ databases">
        <title>Whole genome shotgun sequence of Gordonia sputi NBRC 100414.</title>
        <authorList>
            <person name="Yoshida I."/>
            <person name="Hosoyama A."/>
            <person name="Tsuchikane K."/>
            <person name="Katsumata H."/>
            <person name="Yamazaki S."/>
            <person name="Fujita N."/>
        </authorList>
    </citation>
    <scope>NUCLEOTIDE SEQUENCE [LARGE SCALE GENOMIC DNA]</scope>
    <source>
        <strain evidence="2 3">NBRC 100414</strain>
    </source>
</reference>
<name>H5U6I8_9ACTN</name>
<evidence type="ECO:0000256" key="1">
    <source>
        <dbReference type="SAM" id="SignalP"/>
    </source>
</evidence>
<evidence type="ECO:0000313" key="2">
    <source>
        <dbReference type="EMBL" id="GAB41346.1"/>
    </source>
</evidence>
<feature type="chain" id="PRO_5038892148" evidence="1">
    <location>
        <begin position="23"/>
        <end position="61"/>
    </location>
</feature>
<dbReference type="EMBL" id="BAFC01000126">
    <property type="protein sequence ID" value="GAB41346.1"/>
    <property type="molecule type" value="Genomic_DNA"/>
</dbReference>
<proteinExistence type="predicted"/>
<evidence type="ECO:0000313" key="3">
    <source>
        <dbReference type="Proteomes" id="UP000005845"/>
    </source>
</evidence>
<feature type="signal peptide" evidence="1">
    <location>
        <begin position="1"/>
        <end position="22"/>
    </location>
</feature>
<keyword evidence="1" id="KW-0732">Signal</keyword>
<gene>
    <name evidence="2" type="ORF">GOSPT_128_00110</name>
</gene>